<organism evidence="2 3">
    <name type="scientific">Haloarcula quadrata</name>
    <dbReference type="NCBI Taxonomy" id="182779"/>
    <lineage>
        <taxon>Archaea</taxon>
        <taxon>Methanobacteriati</taxon>
        <taxon>Methanobacteriota</taxon>
        <taxon>Stenosarchaea group</taxon>
        <taxon>Halobacteria</taxon>
        <taxon>Halobacteriales</taxon>
        <taxon>Haloarculaceae</taxon>
        <taxon>Haloarcula</taxon>
    </lineage>
</organism>
<feature type="coiled-coil region" evidence="1">
    <location>
        <begin position="76"/>
        <end position="148"/>
    </location>
</feature>
<evidence type="ECO:0000313" key="3">
    <source>
        <dbReference type="Proteomes" id="UP000268233"/>
    </source>
</evidence>
<dbReference type="RefSeq" id="WP_121303509.1">
    <property type="nucleotide sequence ID" value="NZ_RBWW01000001.1"/>
</dbReference>
<dbReference type="Proteomes" id="UP000268233">
    <property type="component" value="Unassembled WGS sequence"/>
</dbReference>
<proteinExistence type="predicted"/>
<dbReference type="AlphaFoldDB" id="A0A495R8F7"/>
<evidence type="ECO:0000256" key="1">
    <source>
        <dbReference type="SAM" id="Coils"/>
    </source>
</evidence>
<keyword evidence="3" id="KW-1185">Reference proteome</keyword>
<evidence type="ECO:0000313" key="2">
    <source>
        <dbReference type="EMBL" id="RKS83490.1"/>
    </source>
</evidence>
<reference evidence="2 3" key="1">
    <citation type="submission" date="2018-10" db="EMBL/GenBank/DDBJ databases">
        <title>Genomic Encyclopedia of Archaeal and Bacterial Type Strains, Phase II (KMG-II): from individual species to whole genera.</title>
        <authorList>
            <person name="Goeker M."/>
        </authorList>
    </citation>
    <scope>NUCLEOTIDE SEQUENCE [LARGE SCALE GENOMIC DNA]</scope>
    <source>
        <strain evidence="2 3">DSM 11927</strain>
    </source>
</reference>
<keyword evidence="1" id="KW-0175">Coiled coil</keyword>
<sequence length="156" mass="18513">MTQAKRDNQHKILRFLYMNRGETKSTSEVAHGTDLSKGQVFYALDDWLRKFLKIESGDTSGDIEDANEYIINKRGRRYVREEIDEVSQDLQNAEKLDKHDKEIMRLRAGLNDVQDDLEDWSKYSTEWNETAEERFRSIETRLKYLEDVLSDHFSED</sequence>
<accession>A0A495R8F7</accession>
<comment type="caution">
    <text evidence="2">The sequence shown here is derived from an EMBL/GenBank/DDBJ whole genome shotgun (WGS) entry which is preliminary data.</text>
</comment>
<gene>
    <name evidence="2" type="ORF">BDK61_2875</name>
</gene>
<dbReference type="EMBL" id="RBWW01000001">
    <property type="protein sequence ID" value="RKS83490.1"/>
    <property type="molecule type" value="Genomic_DNA"/>
</dbReference>
<name>A0A495R8F7_9EURY</name>
<protein>
    <submittedName>
        <fullName evidence="2">Uncharacterized protein</fullName>
    </submittedName>
</protein>